<keyword evidence="5" id="KW-0560">Oxidoreductase</keyword>
<dbReference type="SUPFAM" id="SSF54373">
    <property type="entry name" value="FAD-linked reductases, C-terminal domain"/>
    <property type="match status" value="1"/>
</dbReference>
<dbReference type="Gene3D" id="3.90.660.10">
    <property type="match status" value="1"/>
</dbReference>
<dbReference type="InterPro" id="IPR002937">
    <property type="entry name" value="Amino_oxidase"/>
</dbReference>
<dbReference type="PANTHER" id="PTHR43563:SF1">
    <property type="entry name" value="AMINE OXIDASE [FLAVIN-CONTAINING] B"/>
    <property type="match status" value="1"/>
</dbReference>
<evidence type="ECO:0000313" key="5">
    <source>
        <dbReference type="EMBL" id="MDV6302030.1"/>
    </source>
</evidence>
<comment type="similarity">
    <text evidence="1">Belongs to the flavin monoamine oxidase family.</text>
</comment>
<keyword evidence="6" id="KW-1185">Reference proteome</keyword>
<dbReference type="EC" id="1.-.-.-" evidence="5"/>
<dbReference type="Proteomes" id="UP001186104">
    <property type="component" value="Unassembled WGS sequence"/>
</dbReference>
<name>A0ABU4CX45_9NOCA</name>
<keyword evidence="3" id="KW-0732">Signal</keyword>
<dbReference type="InterPro" id="IPR006311">
    <property type="entry name" value="TAT_signal"/>
</dbReference>
<evidence type="ECO:0000256" key="3">
    <source>
        <dbReference type="SAM" id="SignalP"/>
    </source>
</evidence>
<feature type="domain" description="Amine oxidase" evidence="4">
    <location>
        <begin position="56"/>
        <end position="476"/>
    </location>
</feature>
<evidence type="ECO:0000259" key="4">
    <source>
        <dbReference type="Pfam" id="PF01593"/>
    </source>
</evidence>
<sequence>MVQVNRRDALRLGSIAAMLGGLTSATACSSNDAANSDTVTDRSSSPKRVLVLGAGMSGLTAALALHRRGHEVTVLEAQDRIGGRLISVEFENGQFTEGGGGHFRLNMPLVTGYVSTLKLPIVAMNDGAPEYLIDGLRGNNTQLDRRPWDLLESERTVELSSMLTSYFVPLGADFTTVIDPEWPDAAAADKFDGFTVRELLADAGASDDFAKLVAAQAGGFTLEVSVLGLLPDFAYHFGDRNLYRVQGGNERIPRALAERLPQDRIHMGSRVVVIDQSGSDVKVTTADGREWTGDEVISTIPFTVLKDVDIRPALPDRARQVVDGMVWSDIVKVYLQTSKPTWLDSGVRGWPVAASDRPWERLIDITGNEPGGRGNAFFYLSGANATAYLAQPKETRARDLVNTFNADMSGMIEDVVEIGEFSWPDQPWIKAAFGDTPLDGGWMLDEMKKPVDRLHWAGDFTTFKSGWVEGAIEAGYAPHATSTPWHRPNTRSSERDHEPPSAMTYPLFLSNKDFRRGIDHHFRRATMEPRRSTPPAASSHDRKHASRYRSQFLEARPTDVGGVGRRAVDLRHRDHHDRHGGRGRRYRRRFR</sequence>
<dbReference type="Pfam" id="PF01593">
    <property type="entry name" value="Amino_oxidase"/>
    <property type="match status" value="1"/>
</dbReference>
<organism evidence="5 6">
    <name type="scientific">Rhodococcus cerastii</name>
    <dbReference type="NCBI Taxonomy" id="908616"/>
    <lineage>
        <taxon>Bacteria</taxon>
        <taxon>Bacillati</taxon>
        <taxon>Actinomycetota</taxon>
        <taxon>Actinomycetes</taxon>
        <taxon>Mycobacteriales</taxon>
        <taxon>Nocardiaceae</taxon>
        <taxon>Rhodococcus</taxon>
    </lineage>
</organism>
<dbReference type="EMBL" id="JAWLKF010000002">
    <property type="protein sequence ID" value="MDV6302030.1"/>
    <property type="molecule type" value="Genomic_DNA"/>
</dbReference>
<comment type="caution">
    <text evidence="5">The sequence shown here is derived from an EMBL/GenBank/DDBJ whole genome shotgun (WGS) entry which is preliminary data.</text>
</comment>
<dbReference type="PANTHER" id="PTHR43563">
    <property type="entry name" value="AMINE OXIDASE"/>
    <property type="match status" value="1"/>
</dbReference>
<protein>
    <submittedName>
        <fullName evidence="5">NAD(P)/FAD-dependent oxidoreductase</fullName>
        <ecNumber evidence="5">1.-.-.-</ecNumber>
    </submittedName>
</protein>
<dbReference type="Gene3D" id="3.50.50.60">
    <property type="entry name" value="FAD/NAD(P)-binding domain"/>
    <property type="match status" value="1"/>
</dbReference>
<dbReference type="GO" id="GO:0016491">
    <property type="term" value="F:oxidoreductase activity"/>
    <property type="evidence" value="ECO:0007669"/>
    <property type="project" value="UniProtKB-KW"/>
</dbReference>
<gene>
    <name evidence="5" type="ORF">R3P93_05595</name>
</gene>
<dbReference type="SUPFAM" id="SSF51905">
    <property type="entry name" value="FAD/NAD(P)-binding domain"/>
    <property type="match status" value="1"/>
</dbReference>
<dbReference type="PROSITE" id="PS51257">
    <property type="entry name" value="PROKAR_LIPOPROTEIN"/>
    <property type="match status" value="1"/>
</dbReference>
<reference evidence="5 6" key="1">
    <citation type="submission" date="2023-10" db="EMBL/GenBank/DDBJ databases">
        <title>Development of a sustainable strategy for remediation of hydrocarbon-contaminated territories based on the waste exchange concept.</title>
        <authorList>
            <person name="Krivoruchko A."/>
        </authorList>
    </citation>
    <scope>NUCLEOTIDE SEQUENCE [LARGE SCALE GENOMIC DNA]</scope>
    <source>
        <strain evidence="5 6">IEGM 1327</strain>
    </source>
</reference>
<dbReference type="InterPro" id="IPR036188">
    <property type="entry name" value="FAD/NAD-bd_sf"/>
</dbReference>
<feature type="signal peptide" evidence="3">
    <location>
        <begin position="1"/>
        <end position="27"/>
    </location>
</feature>
<feature type="region of interest" description="Disordered" evidence="2">
    <location>
        <begin position="523"/>
        <end position="591"/>
    </location>
</feature>
<dbReference type="Gene3D" id="1.10.405.10">
    <property type="entry name" value="Guanine Nucleotide Dissociation Inhibitor, domain 1"/>
    <property type="match status" value="1"/>
</dbReference>
<accession>A0ABU4CX45</accession>
<feature type="chain" id="PRO_5045764565" evidence="3">
    <location>
        <begin position="28"/>
        <end position="591"/>
    </location>
</feature>
<dbReference type="PROSITE" id="PS51318">
    <property type="entry name" value="TAT"/>
    <property type="match status" value="1"/>
</dbReference>
<dbReference type="RefSeq" id="WP_317532584.1">
    <property type="nucleotide sequence ID" value="NZ_JAWLKF010000002.1"/>
</dbReference>
<feature type="region of interest" description="Disordered" evidence="2">
    <location>
        <begin position="478"/>
        <end position="503"/>
    </location>
</feature>
<proteinExistence type="inferred from homology"/>
<dbReference type="InterPro" id="IPR050703">
    <property type="entry name" value="Flavin_MAO"/>
</dbReference>
<evidence type="ECO:0000256" key="1">
    <source>
        <dbReference type="ARBA" id="ARBA00005995"/>
    </source>
</evidence>
<evidence type="ECO:0000313" key="6">
    <source>
        <dbReference type="Proteomes" id="UP001186104"/>
    </source>
</evidence>
<feature type="compositionally biased region" description="Basic residues" evidence="2">
    <location>
        <begin position="573"/>
        <end position="591"/>
    </location>
</feature>
<evidence type="ECO:0000256" key="2">
    <source>
        <dbReference type="SAM" id="MobiDB-lite"/>
    </source>
</evidence>